<protein>
    <submittedName>
        <fullName evidence="2">Uncharacterized protein</fullName>
    </submittedName>
</protein>
<feature type="region of interest" description="Disordered" evidence="1">
    <location>
        <begin position="1"/>
        <end position="39"/>
    </location>
</feature>
<proteinExistence type="predicted"/>
<reference evidence="2" key="2">
    <citation type="journal article" date="2015" name="Data Brief">
        <title>Shoot transcriptome of the giant reed, Arundo donax.</title>
        <authorList>
            <person name="Barrero R.A."/>
            <person name="Guerrero F.D."/>
            <person name="Moolhuijzen P."/>
            <person name="Goolsby J.A."/>
            <person name="Tidwell J."/>
            <person name="Bellgard S.E."/>
            <person name="Bellgard M.I."/>
        </authorList>
    </citation>
    <scope>NUCLEOTIDE SEQUENCE</scope>
    <source>
        <tissue evidence="2">Shoot tissue taken approximately 20 cm above the soil surface</tissue>
    </source>
</reference>
<evidence type="ECO:0000256" key="1">
    <source>
        <dbReference type="SAM" id="MobiDB-lite"/>
    </source>
</evidence>
<reference evidence="2" key="1">
    <citation type="submission" date="2014-09" db="EMBL/GenBank/DDBJ databases">
        <authorList>
            <person name="Magalhaes I.L.F."/>
            <person name="Oliveira U."/>
            <person name="Santos F.R."/>
            <person name="Vidigal T.H.D.A."/>
            <person name="Brescovit A.D."/>
            <person name="Santos A.J."/>
        </authorList>
    </citation>
    <scope>NUCLEOTIDE SEQUENCE</scope>
    <source>
        <tissue evidence="2">Shoot tissue taken approximately 20 cm above the soil surface</tissue>
    </source>
</reference>
<accession>A0A0A9ES89</accession>
<feature type="compositionally biased region" description="Low complexity" evidence="1">
    <location>
        <begin position="17"/>
        <end position="26"/>
    </location>
</feature>
<feature type="compositionally biased region" description="Polar residues" evidence="1">
    <location>
        <begin position="1"/>
        <end position="12"/>
    </location>
</feature>
<evidence type="ECO:0000313" key="2">
    <source>
        <dbReference type="EMBL" id="JAE02962.1"/>
    </source>
</evidence>
<sequence>MSSWLHFVQQTRKPWMQQMDQKQQSQNRSDPRTDSTSPMKCKRFNEIMFAECSCPQNYHSQ</sequence>
<dbReference type="EMBL" id="GBRH01194934">
    <property type="protein sequence ID" value="JAE02962.1"/>
    <property type="molecule type" value="Transcribed_RNA"/>
</dbReference>
<organism evidence="2">
    <name type="scientific">Arundo donax</name>
    <name type="common">Giant reed</name>
    <name type="synonym">Donax arundinaceus</name>
    <dbReference type="NCBI Taxonomy" id="35708"/>
    <lineage>
        <taxon>Eukaryota</taxon>
        <taxon>Viridiplantae</taxon>
        <taxon>Streptophyta</taxon>
        <taxon>Embryophyta</taxon>
        <taxon>Tracheophyta</taxon>
        <taxon>Spermatophyta</taxon>
        <taxon>Magnoliopsida</taxon>
        <taxon>Liliopsida</taxon>
        <taxon>Poales</taxon>
        <taxon>Poaceae</taxon>
        <taxon>PACMAD clade</taxon>
        <taxon>Arundinoideae</taxon>
        <taxon>Arundineae</taxon>
        <taxon>Arundo</taxon>
    </lineage>
</organism>
<dbReference type="AlphaFoldDB" id="A0A0A9ES89"/>
<name>A0A0A9ES89_ARUDO</name>